<dbReference type="Pfam" id="PF01012">
    <property type="entry name" value="ETF"/>
    <property type="match status" value="1"/>
</dbReference>
<dbReference type="GO" id="GO:0009055">
    <property type="term" value="F:electron transfer activity"/>
    <property type="evidence" value="ECO:0007669"/>
    <property type="project" value="InterPro"/>
</dbReference>
<dbReference type="PANTHER" id="PTHR43153:SF1">
    <property type="entry name" value="ELECTRON TRANSFER FLAVOPROTEIN SUBUNIT ALPHA, MITOCHONDRIAL"/>
    <property type="match status" value="1"/>
</dbReference>
<dbReference type="Proteomes" id="UP000323521">
    <property type="component" value="Chromosome"/>
</dbReference>
<feature type="domain" description="Electron transfer flavoprotein alpha/beta-subunit N-terminal" evidence="3">
    <location>
        <begin position="4"/>
        <end position="198"/>
    </location>
</feature>
<dbReference type="GO" id="GO:0033539">
    <property type="term" value="P:fatty acid beta-oxidation using acyl-CoA dehydrogenase"/>
    <property type="evidence" value="ECO:0007669"/>
    <property type="project" value="TreeGrafter"/>
</dbReference>
<reference evidence="4 5" key="1">
    <citation type="submission" date="2016-10" db="EMBL/GenBank/DDBJ databases">
        <title>Complete Genome Sequence of Peptococcaceae strain DCMF.</title>
        <authorList>
            <person name="Edwards R.J."/>
            <person name="Holland S.I."/>
            <person name="Deshpande N.P."/>
            <person name="Wong Y.K."/>
            <person name="Ertan H."/>
            <person name="Manefield M."/>
            <person name="Russell T.L."/>
            <person name="Lee M.J."/>
        </authorList>
    </citation>
    <scope>NUCLEOTIDE SEQUENCE [LARGE SCALE GENOMIC DNA]</scope>
    <source>
        <strain evidence="4 5">DCMF</strain>
    </source>
</reference>
<protein>
    <recommendedName>
        <fullName evidence="3">Electron transfer flavoprotein alpha/beta-subunit N-terminal domain-containing protein</fullName>
    </recommendedName>
</protein>
<dbReference type="Pfam" id="PF00766">
    <property type="entry name" value="ETF_alpha"/>
    <property type="match status" value="1"/>
</dbReference>
<keyword evidence="2" id="KW-0285">Flavoprotein</keyword>
<evidence type="ECO:0000313" key="5">
    <source>
        <dbReference type="Proteomes" id="UP000323521"/>
    </source>
</evidence>
<dbReference type="InterPro" id="IPR029035">
    <property type="entry name" value="DHS-like_NAD/FAD-binding_dom"/>
</dbReference>
<proteinExistence type="inferred from homology"/>
<feature type="binding site" evidence="2">
    <location>
        <position position="291"/>
    </location>
    <ligand>
        <name>FAD</name>
        <dbReference type="ChEBI" id="CHEBI:57692"/>
    </ligand>
</feature>
<feature type="binding site" evidence="2">
    <location>
        <begin position="270"/>
        <end position="277"/>
    </location>
    <ligand>
        <name>FAD</name>
        <dbReference type="ChEBI" id="CHEBI:57692"/>
    </ligand>
</feature>
<dbReference type="EMBL" id="CP017634">
    <property type="protein sequence ID" value="ATW24927.1"/>
    <property type="molecule type" value="Genomic_DNA"/>
</dbReference>
<dbReference type="SUPFAM" id="SSF52467">
    <property type="entry name" value="DHS-like NAD/FAD-binding domain"/>
    <property type="match status" value="1"/>
</dbReference>
<dbReference type="PANTHER" id="PTHR43153">
    <property type="entry name" value="ELECTRON TRANSFER FLAVOPROTEIN ALPHA"/>
    <property type="match status" value="1"/>
</dbReference>
<accession>A0A3G1KR63</accession>
<keyword evidence="2" id="KW-0274">FAD</keyword>
<dbReference type="InterPro" id="IPR014729">
    <property type="entry name" value="Rossmann-like_a/b/a_fold"/>
</dbReference>
<dbReference type="AlphaFoldDB" id="A0A3G1KR63"/>
<evidence type="ECO:0000256" key="1">
    <source>
        <dbReference type="ARBA" id="ARBA00005817"/>
    </source>
</evidence>
<dbReference type="RefSeq" id="WP_214659217.1">
    <property type="nucleotide sequence ID" value="NZ_CP017634.1"/>
</dbReference>
<gene>
    <name evidence="4" type="ORF">DCMF_09215</name>
</gene>
<keyword evidence="5" id="KW-1185">Reference proteome</keyword>
<dbReference type="InterPro" id="IPR014731">
    <property type="entry name" value="ETF_asu_C"/>
</dbReference>
<organism evidence="4 5">
    <name type="scientific">Formimonas warabiya</name>
    <dbReference type="NCBI Taxonomy" id="1761012"/>
    <lineage>
        <taxon>Bacteria</taxon>
        <taxon>Bacillati</taxon>
        <taxon>Bacillota</taxon>
        <taxon>Clostridia</taxon>
        <taxon>Eubacteriales</taxon>
        <taxon>Peptococcaceae</taxon>
        <taxon>Candidatus Formimonas</taxon>
    </lineage>
</organism>
<evidence type="ECO:0000313" key="4">
    <source>
        <dbReference type="EMBL" id="ATW24927.1"/>
    </source>
</evidence>
<sequence>MREILVVAEYDRKDITGLTKEMLGVGRRFARETGASLTSLVLGAGYDHLTDALASYGAEVVYLGAHADFNHYNGELYLATVESLIRKQQPEFVLCGMTANGRDLGTRLAARLRTVFIAGCGDISWRGAGEAAVTRFRFDGFGQELVTLKNPQAVILGIPPDIQGIEKPAAASPRIVSIDRVCPSPLRVHHVDTYVSDPGEIDLAEADLVLAGGNGMGDQETFALLQQAADLMGGSLGGSRVAQDKGWIPPERMIGATGKVLRARVYLAWGIEGAVQHRMGIKDCQKVIAVNKNPRAEIIQAADLAVIGDVREILPAFVKQLGEYLPKREEGLVEHEREKAI</sequence>
<dbReference type="Gene3D" id="3.40.50.620">
    <property type="entry name" value="HUPs"/>
    <property type="match status" value="1"/>
</dbReference>
<comment type="cofactor">
    <cofactor evidence="2">
        <name>FAD</name>
        <dbReference type="ChEBI" id="CHEBI:57692"/>
    </cofactor>
    <text evidence="2">Binds 1 FAD per dimer.</text>
</comment>
<feature type="binding site" evidence="2">
    <location>
        <begin position="239"/>
        <end position="240"/>
    </location>
    <ligand>
        <name>FAD</name>
        <dbReference type="ChEBI" id="CHEBI:57692"/>
    </ligand>
</feature>
<evidence type="ECO:0000256" key="2">
    <source>
        <dbReference type="PIRSR" id="PIRSR000089-1"/>
    </source>
</evidence>
<dbReference type="InterPro" id="IPR001308">
    <property type="entry name" value="ETF_a/FixB"/>
</dbReference>
<dbReference type="SUPFAM" id="SSF52402">
    <property type="entry name" value="Adenine nucleotide alpha hydrolases-like"/>
    <property type="match status" value="1"/>
</dbReference>
<dbReference type="SMART" id="SM00893">
    <property type="entry name" value="ETF"/>
    <property type="match status" value="1"/>
</dbReference>
<evidence type="ECO:0000259" key="3">
    <source>
        <dbReference type="SMART" id="SM00893"/>
    </source>
</evidence>
<dbReference type="Gene3D" id="3.40.50.1220">
    <property type="entry name" value="TPP-binding domain"/>
    <property type="match status" value="1"/>
</dbReference>
<dbReference type="KEGG" id="fwa:DCMF_09215"/>
<name>A0A3G1KR63_FORW1</name>
<dbReference type="InterPro" id="IPR014730">
    <property type="entry name" value="ETF_a/b_N"/>
</dbReference>
<dbReference type="PIRSF" id="PIRSF000089">
    <property type="entry name" value="Electra_flavoP_a"/>
    <property type="match status" value="1"/>
</dbReference>
<dbReference type="GO" id="GO:0050660">
    <property type="term" value="F:flavin adenine dinucleotide binding"/>
    <property type="evidence" value="ECO:0007669"/>
    <property type="project" value="InterPro"/>
</dbReference>
<comment type="similarity">
    <text evidence="1">Belongs to the ETF alpha-subunit/FixB family.</text>
</comment>